<accession>A0A0U2MVN8</accession>
<organism evidence="1 2">
    <name type="scientific">Enterococcus rotai</name>
    <dbReference type="NCBI Taxonomy" id="118060"/>
    <lineage>
        <taxon>Bacteria</taxon>
        <taxon>Bacillati</taxon>
        <taxon>Bacillota</taxon>
        <taxon>Bacilli</taxon>
        <taxon>Lactobacillales</taxon>
        <taxon>Enterococcaceae</taxon>
        <taxon>Enterococcus</taxon>
    </lineage>
</organism>
<reference evidence="2" key="1">
    <citation type="submission" date="2015-12" db="EMBL/GenBank/DDBJ databases">
        <authorList>
            <person name="Lauer A."/>
            <person name="Humrighouse B."/>
            <person name="Loparev V."/>
            <person name="Shewmaker P.L."/>
            <person name="Whitney A.M."/>
            <person name="McLaughlin R.W."/>
        </authorList>
    </citation>
    <scope>NUCLEOTIDE SEQUENCE [LARGE SCALE GENOMIC DNA]</scope>
    <source>
        <strain evidence="2">LMG 26678</strain>
    </source>
</reference>
<dbReference type="AlphaFoldDB" id="A0A0U2MVN8"/>
<gene>
    <name evidence="1" type="ORF">ATZ35_04610</name>
</gene>
<evidence type="ECO:0000313" key="2">
    <source>
        <dbReference type="Proteomes" id="UP000067523"/>
    </source>
</evidence>
<sequence>MYVGDKLTEEDILNWATFENADGLKAGFEVIGDPIQVYQLSSTLAEPGVHQIRYCLEATTRTS</sequence>
<dbReference type="KEGG" id="erx:ATZ35_04610"/>
<evidence type="ECO:0000313" key="1">
    <source>
        <dbReference type="EMBL" id="ALS36467.1"/>
    </source>
</evidence>
<dbReference type="EMBL" id="CP013655">
    <property type="protein sequence ID" value="ALS36467.1"/>
    <property type="molecule type" value="Genomic_DNA"/>
</dbReference>
<proteinExistence type="predicted"/>
<dbReference type="Proteomes" id="UP000067523">
    <property type="component" value="Chromosome"/>
</dbReference>
<keyword evidence="2" id="KW-1185">Reference proteome</keyword>
<name>A0A0U2MVN8_9ENTE</name>
<dbReference type="RefSeq" id="WP_208929710.1">
    <property type="nucleotide sequence ID" value="NZ_CP013655.1"/>
</dbReference>
<protein>
    <submittedName>
        <fullName evidence="1">Uncharacterized protein</fullName>
    </submittedName>
</protein>